<dbReference type="EMBL" id="JAMYWD010000008">
    <property type="protein sequence ID" value="KAJ4964452.1"/>
    <property type="molecule type" value="Genomic_DNA"/>
</dbReference>
<organism evidence="1 2">
    <name type="scientific">Protea cynaroides</name>
    <dbReference type="NCBI Taxonomy" id="273540"/>
    <lineage>
        <taxon>Eukaryota</taxon>
        <taxon>Viridiplantae</taxon>
        <taxon>Streptophyta</taxon>
        <taxon>Embryophyta</taxon>
        <taxon>Tracheophyta</taxon>
        <taxon>Spermatophyta</taxon>
        <taxon>Magnoliopsida</taxon>
        <taxon>Proteales</taxon>
        <taxon>Proteaceae</taxon>
        <taxon>Protea</taxon>
    </lineage>
</organism>
<sequence length="147" mass="16372">MQSVKLLSSSRRGRTNLFFSVLGAVSSYLLSYSTNHRCEFVAPISQNPNPTSSVVSSVVFCKSLIFFQRKMNLRVKRLGSDHSNASATSAFFHNSFQLPPQQLDFVLTMSGVSVLSSGFRTIALKRFCLFQTELVSLSVVPLDRVRL</sequence>
<reference evidence="1" key="1">
    <citation type="journal article" date="2023" name="Plant J.">
        <title>The genome of the king protea, Protea cynaroides.</title>
        <authorList>
            <person name="Chang J."/>
            <person name="Duong T.A."/>
            <person name="Schoeman C."/>
            <person name="Ma X."/>
            <person name="Roodt D."/>
            <person name="Barker N."/>
            <person name="Li Z."/>
            <person name="Van de Peer Y."/>
            <person name="Mizrachi E."/>
        </authorList>
    </citation>
    <scope>NUCLEOTIDE SEQUENCE</scope>
    <source>
        <tissue evidence="1">Young leaves</tissue>
    </source>
</reference>
<evidence type="ECO:0000313" key="1">
    <source>
        <dbReference type="EMBL" id="KAJ4964452.1"/>
    </source>
</evidence>
<dbReference type="Proteomes" id="UP001141806">
    <property type="component" value="Unassembled WGS sequence"/>
</dbReference>
<name>A0A9Q0HHX6_9MAGN</name>
<accession>A0A9Q0HHX6</accession>
<dbReference type="AlphaFoldDB" id="A0A9Q0HHX6"/>
<evidence type="ECO:0000313" key="2">
    <source>
        <dbReference type="Proteomes" id="UP001141806"/>
    </source>
</evidence>
<keyword evidence="2" id="KW-1185">Reference proteome</keyword>
<proteinExistence type="predicted"/>
<gene>
    <name evidence="1" type="ORF">NE237_024391</name>
</gene>
<protein>
    <submittedName>
        <fullName evidence="1">Uncharacterized protein</fullName>
    </submittedName>
</protein>
<comment type="caution">
    <text evidence="1">The sequence shown here is derived from an EMBL/GenBank/DDBJ whole genome shotgun (WGS) entry which is preliminary data.</text>
</comment>